<keyword evidence="3" id="KW-1185">Reference proteome</keyword>
<dbReference type="GO" id="GO:0003700">
    <property type="term" value="F:DNA-binding transcription factor activity"/>
    <property type="evidence" value="ECO:0007669"/>
    <property type="project" value="TreeGrafter"/>
</dbReference>
<dbReference type="SMART" id="SM00100">
    <property type="entry name" value="cNMP"/>
    <property type="match status" value="1"/>
</dbReference>
<dbReference type="PROSITE" id="PS50042">
    <property type="entry name" value="CNMP_BINDING_3"/>
    <property type="match status" value="1"/>
</dbReference>
<dbReference type="RefSeq" id="WP_146957654.1">
    <property type="nucleotide sequence ID" value="NZ_CP042467.1"/>
</dbReference>
<organism evidence="2 3">
    <name type="scientific">Microvenator marinus</name>
    <dbReference type="NCBI Taxonomy" id="2600177"/>
    <lineage>
        <taxon>Bacteria</taxon>
        <taxon>Deltaproteobacteria</taxon>
        <taxon>Bradymonadales</taxon>
        <taxon>Microvenatoraceae</taxon>
        <taxon>Microvenator</taxon>
    </lineage>
</organism>
<name>A0A5B8XL26_9DELT</name>
<dbReference type="Gene3D" id="1.25.40.10">
    <property type="entry name" value="Tetratricopeptide repeat domain"/>
    <property type="match status" value="1"/>
</dbReference>
<dbReference type="InterPro" id="IPR050397">
    <property type="entry name" value="Env_Response_Regulators"/>
</dbReference>
<evidence type="ECO:0000313" key="2">
    <source>
        <dbReference type="EMBL" id="QED26315.1"/>
    </source>
</evidence>
<dbReference type="PANTHER" id="PTHR24567:SF26">
    <property type="entry name" value="REGULATORY PROTEIN YEIL"/>
    <property type="match status" value="1"/>
</dbReference>
<dbReference type="PANTHER" id="PTHR24567">
    <property type="entry name" value="CRP FAMILY TRANSCRIPTIONAL REGULATORY PROTEIN"/>
    <property type="match status" value="1"/>
</dbReference>
<evidence type="ECO:0000313" key="3">
    <source>
        <dbReference type="Proteomes" id="UP000321595"/>
    </source>
</evidence>
<dbReference type="KEGG" id="bbae:FRD01_03400"/>
<evidence type="ECO:0000259" key="1">
    <source>
        <dbReference type="PROSITE" id="PS50042"/>
    </source>
</evidence>
<protein>
    <submittedName>
        <fullName evidence="2">Cyclic nucleotide-binding domain-containing protein</fullName>
    </submittedName>
</protein>
<dbReference type="Pfam" id="PF00027">
    <property type="entry name" value="cNMP_binding"/>
    <property type="match status" value="1"/>
</dbReference>
<dbReference type="SUPFAM" id="SSF51206">
    <property type="entry name" value="cAMP-binding domain-like"/>
    <property type="match status" value="2"/>
</dbReference>
<dbReference type="CDD" id="cd00038">
    <property type="entry name" value="CAP_ED"/>
    <property type="match status" value="1"/>
</dbReference>
<gene>
    <name evidence="2" type="ORF">FRD01_03400</name>
</gene>
<dbReference type="OrthoDB" id="5290098at2"/>
<reference evidence="2 3" key="1">
    <citation type="submission" date="2019-08" db="EMBL/GenBank/DDBJ databases">
        <authorList>
            <person name="Liang Q."/>
        </authorList>
    </citation>
    <scope>NUCLEOTIDE SEQUENCE [LARGE SCALE GENOMIC DNA]</scope>
    <source>
        <strain evidence="2 3">V1718</strain>
    </source>
</reference>
<dbReference type="InterPro" id="IPR014710">
    <property type="entry name" value="RmlC-like_jellyroll"/>
</dbReference>
<dbReference type="GO" id="GO:0005829">
    <property type="term" value="C:cytosol"/>
    <property type="evidence" value="ECO:0007669"/>
    <property type="project" value="TreeGrafter"/>
</dbReference>
<dbReference type="Gene3D" id="2.60.120.10">
    <property type="entry name" value="Jelly Rolls"/>
    <property type="match status" value="2"/>
</dbReference>
<feature type="domain" description="Cyclic nucleotide-binding" evidence="1">
    <location>
        <begin position="293"/>
        <end position="394"/>
    </location>
</feature>
<dbReference type="EMBL" id="CP042467">
    <property type="protein sequence ID" value="QED26315.1"/>
    <property type="molecule type" value="Genomic_DNA"/>
</dbReference>
<sequence length="429" mass="47186">MEPSKLSQLMSAINDAVDQDDHEVALRIILANFSRFDDNVPLRERVALILAQQGRKREAVDIYQAVARHFANAGHPMRAIAAARQMLALNPDTPVVLDHIATLYNIRSPFISSEVTRVPLPEPRESLDLQGRSCDVPDDELLDRASELASTRTGLLSQPGGLPSVPLLSLLPQEALRRVLDLIEYNVYDRTQRIVEKDKRSVDLVWTVSDELIVKAETGIFYLQPNDLIGLACQGSSGRPSEVDVFAQTGSEILRLTEAAIQTLSVQFGDFQNRIATLRRHAMTEHILARHPMFNGLSDETRAGIMDSFTGLRLKKGDSLIIQGVPSPGLFIVLDGKVDVVRKDDEWEITIATLKSGEIFGEIGLVADTPAVAGCVVSESGHVIHLPRADFEALSLKHPSMAQYTSNIAAERLHDNSHSLNASDLSEVD</sequence>
<dbReference type="InterPro" id="IPR018490">
    <property type="entry name" value="cNMP-bd_dom_sf"/>
</dbReference>
<accession>A0A5B8XL26</accession>
<dbReference type="Proteomes" id="UP000321595">
    <property type="component" value="Chromosome"/>
</dbReference>
<dbReference type="InterPro" id="IPR000595">
    <property type="entry name" value="cNMP-bd_dom"/>
</dbReference>
<proteinExistence type="predicted"/>
<dbReference type="SUPFAM" id="SSF48452">
    <property type="entry name" value="TPR-like"/>
    <property type="match status" value="1"/>
</dbReference>
<dbReference type="InterPro" id="IPR011990">
    <property type="entry name" value="TPR-like_helical_dom_sf"/>
</dbReference>
<dbReference type="AlphaFoldDB" id="A0A5B8XL26"/>